<feature type="chain" id="PRO_5031254782" evidence="1">
    <location>
        <begin position="34"/>
        <end position="200"/>
    </location>
</feature>
<evidence type="ECO:0000313" key="3">
    <source>
        <dbReference type="EMBL" id="MBB4006675.1"/>
    </source>
</evidence>
<dbReference type="AlphaFoldDB" id="A0A7W6MT06"/>
<dbReference type="InterPro" id="IPR036761">
    <property type="entry name" value="TTHA0802/YceI-like_sf"/>
</dbReference>
<dbReference type="Pfam" id="PF04264">
    <property type="entry name" value="YceI"/>
    <property type="match status" value="1"/>
</dbReference>
<dbReference type="InterPro" id="IPR007372">
    <property type="entry name" value="Lipid/polyisoprenoid-bd_YceI"/>
</dbReference>
<evidence type="ECO:0000313" key="4">
    <source>
        <dbReference type="Proteomes" id="UP000544107"/>
    </source>
</evidence>
<organism evidence="3 4">
    <name type="scientific">Allorhizobium taibaishanense</name>
    <dbReference type="NCBI Taxonomy" id="887144"/>
    <lineage>
        <taxon>Bacteria</taxon>
        <taxon>Pseudomonadati</taxon>
        <taxon>Pseudomonadota</taxon>
        <taxon>Alphaproteobacteria</taxon>
        <taxon>Hyphomicrobiales</taxon>
        <taxon>Rhizobiaceae</taxon>
        <taxon>Rhizobium/Agrobacterium group</taxon>
        <taxon>Allorhizobium</taxon>
    </lineage>
</organism>
<feature type="signal peptide" evidence="1">
    <location>
        <begin position="1"/>
        <end position="33"/>
    </location>
</feature>
<sequence length="200" mass="21051">MNHRLSLGRLALVSAVASTLASTLALGSGAASAAQFSSAAGRYRIDPASRIGFSIAQVAGPGINGTFPGISGRFDIDADHPAQSYVEITLNPASVKTGQERVENFLRSSAVFGVADYPQITFRSSRVVQDGPRSALVEGTLTAKGVSRPETFHATFVEQQAGTVTFHVTGNIFRVPYGMGIGVPLYSNTVAFDMDLKGIR</sequence>
<accession>A0A7W6MT06</accession>
<dbReference type="PANTHER" id="PTHR34406">
    <property type="entry name" value="PROTEIN YCEI"/>
    <property type="match status" value="1"/>
</dbReference>
<proteinExistence type="predicted"/>
<protein>
    <submittedName>
        <fullName evidence="3">Polyisoprenoid-binding protein YceI</fullName>
    </submittedName>
</protein>
<dbReference type="SMART" id="SM00867">
    <property type="entry name" value="YceI"/>
    <property type="match status" value="1"/>
</dbReference>
<dbReference type="SUPFAM" id="SSF101874">
    <property type="entry name" value="YceI-like"/>
    <property type="match status" value="1"/>
</dbReference>
<dbReference type="Gene3D" id="2.40.128.110">
    <property type="entry name" value="Lipid/polyisoprenoid-binding, YceI-like"/>
    <property type="match status" value="1"/>
</dbReference>
<dbReference type="Proteomes" id="UP000544107">
    <property type="component" value="Unassembled WGS sequence"/>
</dbReference>
<name>A0A7W6MT06_9HYPH</name>
<dbReference type="PANTHER" id="PTHR34406:SF1">
    <property type="entry name" value="PROTEIN YCEI"/>
    <property type="match status" value="1"/>
</dbReference>
<gene>
    <name evidence="3" type="ORF">GGQ71_000911</name>
</gene>
<keyword evidence="1" id="KW-0732">Signal</keyword>
<feature type="domain" description="Lipid/polyisoprenoid-binding YceI-like" evidence="2">
    <location>
        <begin position="42"/>
        <end position="199"/>
    </location>
</feature>
<reference evidence="3 4" key="1">
    <citation type="submission" date="2020-08" db="EMBL/GenBank/DDBJ databases">
        <title>Genomic Encyclopedia of Type Strains, Phase IV (KMG-IV): sequencing the most valuable type-strain genomes for metagenomic binning, comparative biology and taxonomic classification.</title>
        <authorList>
            <person name="Goeker M."/>
        </authorList>
    </citation>
    <scope>NUCLEOTIDE SEQUENCE [LARGE SCALE GENOMIC DNA]</scope>
    <source>
        <strain evidence="3 4">DSM 100021</strain>
    </source>
</reference>
<dbReference type="EMBL" id="JACIED010000001">
    <property type="protein sequence ID" value="MBB4006675.1"/>
    <property type="molecule type" value="Genomic_DNA"/>
</dbReference>
<comment type="caution">
    <text evidence="3">The sequence shown here is derived from an EMBL/GenBank/DDBJ whole genome shotgun (WGS) entry which is preliminary data.</text>
</comment>
<evidence type="ECO:0000256" key="1">
    <source>
        <dbReference type="SAM" id="SignalP"/>
    </source>
</evidence>
<evidence type="ECO:0000259" key="2">
    <source>
        <dbReference type="SMART" id="SM00867"/>
    </source>
</evidence>